<dbReference type="Proteomes" id="UP001208570">
    <property type="component" value="Unassembled WGS sequence"/>
</dbReference>
<sequence length="51" mass="5849">MADLRSCWKTALFVLIFVVLLLGTSLPVILQFHYPEWFGFPPAKKSPLTKQ</sequence>
<dbReference type="EMBL" id="JAODUP010000174">
    <property type="protein sequence ID" value="KAK2158252.1"/>
    <property type="molecule type" value="Genomic_DNA"/>
</dbReference>
<accession>A0AAD9JSM7</accession>
<keyword evidence="1" id="KW-1133">Transmembrane helix</keyword>
<evidence type="ECO:0000256" key="1">
    <source>
        <dbReference type="SAM" id="Phobius"/>
    </source>
</evidence>
<keyword evidence="1" id="KW-0812">Transmembrane</keyword>
<proteinExistence type="predicted"/>
<evidence type="ECO:0000313" key="2">
    <source>
        <dbReference type="EMBL" id="KAK2158252.1"/>
    </source>
</evidence>
<keyword evidence="3" id="KW-1185">Reference proteome</keyword>
<gene>
    <name evidence="2" type="ORF">LSH36_174g07030</name>
</gene>
<dbReference type="AlphaFoldDB" id="A0AAD9JSM7"/>
<evidence type="ECO:0000313" key="3">
    <source>
        <dbReference type="Proteomes" id="UP001208570"/>
    </source>
</evidence>
<keyword evidence="1" id="KW-0472">Membrane</keyword>
<reference evidence="2" key="1">
    <citation type="journal article" date="2023" name="Mol. Biol. Evol.">
        <title>Third-Generation Sequencing Reveals the Adaptive Role of the Epigenome in Three Deep-Sea Polychaetes.</title>
        <authorList>
            <person name="Perez M."/>
            <person name="Aroh O."/>
            <person name="Sun Y."/>
            <person name="Lan Y."/>
            <person name="Juniper S.K."/>
            <person name="Young C.R."/>
            <person name="Angers B."/>
            <person name="Qian P.Y."/>
        </authorList>
    </citation>
    <scope>NUCLEOTIDE SEQUENCE</scope>
    <source>
        <strain evidence="2">P08H-3</strain>
    </source>
</reference>
<organism evidence="2 3">
    <name type="scientific">Paralvinella palmiformis</name>
    <dbReference type="NCBI Taxonomy" id="53620"/>
    <lineage>
        <taxon>Eukaryota</taxon>
        <taxon>Metazoa</taxon>
        <taxon>Spiralia</taxon>
        <taxon>Lophotrochozoa</taxon>
        <taxon>Annelida</taxon>
        <taxon>Polychaeta</taxon>
        <taxon>Sedentaria</taxon>
        <taxon>Canalipalpata</taxon>
        <taxon>Terebellida</taxon>
        <taxon>Terebelliformia</taxon>
        <taxon>Alvinellidae</taxon>
        <taxon>Paralvinella</taxon>
    </lineage>
</organism>
<name>A0AAD9JSM7_9ANNE</name>
<feature type="transmembrane region" description="Helical" evidence="1">
    <location>
        <begin position="12"/>
        <end position="34"/>
    </location>
</feature>
<protein>
    <submittedName>
        <fullName evidence="2">Uncharacterized protein</fullName>
    </submittedName>
</protein>
<comment type="caution">
    <text evidence="2">The sequence shown here is derived from an EMBL/GenBank/DDBJ whole genome shotgun (WGS) entry which is preliminary data.</text>
</comment>